<dbReference type="InterPro" id="IPR011063">
    <property type="entry name" value="TilS/TtcA_N"/>
</dbReference>
<keyword evidence="5 8" id="KW-0547">Nucleotide-binding</keyword>
<comment type="function">
    <text evidence="8">Ligates lysine onto the cytidine present at position 34 of the AUA codon-specific tRNA(Ile) that contains the anticodon CAU, in an ATP-dependent manner. Cytidine is converted to lysidine, thus changing the amino acid specificity of the tRNA from methionine to isoleucine.</text>
</comment>
<dbReference type="PANTHER" id="PTHR43033">
    <property type="entry name" value="TRNA(ILE)-LYSIDINE SYNTHASE-RELATED"/>
    <property type="match status" value="1"/>
</dbReference>
<dbReference type="GO" id="GO:0005524">
    <property type="term" value="F:ATP binding"/>
    <property type="evidence" value="ECO:0007669"/>
    <property type="project" value="UniProtKB-UniRule"/>
</dbReference>
<comment type="catalytic activity">
    <reaction evidence="7 8">
        <text>cytidine(34) in tRNA(Ile2) + L-lysine + ATP = lysidine(34) in tRNA(Ile2) + AMP + diphosphate + H(+)</text>
        <dbReference type="Rhea" id="RHEA:43744"/>
        <dbReference type="Rhea" id="RHEA-COMP:10625"/>
        <dbReference type="Rhea" id="RHEA-COMP:10670"/>
        <dbReference type="ChEBI" id="CHEBI:15378"/>
        <dbReference type="ChEBI" id="CHEBI:30616"/>
        <dbReference type="ChEBI" id="CHEBI:32551"/>
        <dbReference type="ChEBI" id="CHEBI:33019"/>
        <dbReference type="ChEBI" id="CHEBI:82748"/>
        <dbReference type="ChEBI" id="CHEBI:83665"/>
        <dbReference type="ChEBI" id="CHEBI:456215"/>
        <dbReference type="EC" id="6.3.4.19"/>
    </reaction>
</comment>
<keyword evidence="6 8" id="KW-0067">ATP-binding</keyword>
<dbReference type="SUPFAM" id="SSF52402">
    <property type="entry name" value="Adenine nucleotide alpha hydrolases-like"/>
    <property type="match status" value="1"/>
</dbReference>
<dbReference type="Pfam" id="PF11734">
    <property type="entry name" value="TilS_C"/>
    <property type="match status" value="1"/>
</dbReference>
<dbReference type="EMBL" id="FOVW01000004">
    <property type="protein sequence ID" value="SFO21846.1"/>
    <property type="molecule type" value="Genomic_DNA"/>
</dbReference>
<dbReference type="CDD" id="cd01992">
    <property type="entry name" value="TilS_N"/>
    <property type="match status" value="1"/>
</dbReference>
<dbReference type="Gene3D" id="3.40.50.620">
    <property type="entry name" value="HUPs"/>
    <property type="match status" value="1"/>
</dbReference>
<dbReference type="RefSeq" id="WP_091652925.1">
    <property type="nucleotide sequence ID" value="NZ_FOVW01000004.1"/>
</dbReference>
<comment type="domain">
    <text evidence="8">The N-terminal region contains the highly conserved SGGXDS motif, predicted to be a P-loop motif involved in ATP binding.</text>
</comment>
<evidence type="ECO:0000256" key="2">
    <source>
        <dbReference type="ARBA" id="ARBA00022490"/>
    </source>
</evidence>
<dbReference type="EC" id="6.3.4.19" evidence="8"/>
<name>A0A1I5FE05_9BACT</name>
<evidence type="ECO:0000256" key="7">
    <source>
        <dbReference type="ARBA" id="ARBA00048539"/>
    </source>
</evidence>
<dbReference type="AlphaFoldDB" id="A0A1I5FE05"/>
<dbReference type="InterPro" id="IPR012094">
    <property type="entry name" value="tRNA_Ile_lys_synt"/>
</dbReference>
<feature type="domain" description="Lysidine-tRNA(Ile) synthetase C-terminal" evidence="9">
    <location>
        <begin position="364"/>
        <end position="438"/>
    </location>
</feature>
<protein>
    <recommendedName>
        <fullName evidence="8">tRNA(Ile)-lysidine synthase</fullName>
        <ecNumber evidence="8">6.3.4.19</ecNumber>
    </recommendedName>
    <alternativeName>
        <fullName evidence="8">tRNA(Ile)-2-lysyl-cytidine synthase</fullName>
    </alternativeName>
    <alternativeName>
        <fullName evidence="8">tRNA(Ile)-lysidine synthetase</fullName>
    </alternativeName>
</protein>
<keyword evidence="3 8" id="KW-0436">Ligase</keyword>
<comment type="similarity">
    <text evidence="8">Belongs to the tRNA(Ile)-lysidine synthase family.</text>
</comment>
<comment type="subcellular location">
    <subcellularLocation>
        <location evidence="1 8">Cytoplasm</location>
    </subcellularLocation>
</comment>
<dbReference type="Pfam" id="PF01171">
    <property type="entry name" value="ATP_bind_3"/>
    <property type="match status" value="1"/>
</dbReference>
<dbReference type="InterPro" id="IPR012795">
    <property type="entry name" value="tRNA_Ile_lys_synt_N"/>
</dbReference>
<dbReference type="GO" id="GO:0005737">
    <property type="term" value="C:cytoplasm"/>
    <property type="evidence" value="ECO:0007669"/>
    <property type="project" value="UniProtKB-SubCell"/>
</dbReference>
<dbReference type="InterPro" id="IPR012796">
    <property type="entry name" value="Lysidine-tRNA-synth_C"/>
</dbReference>
<dbReference type="NCBIfam" id="TIGR02433">
    <property type="entry name" value="lysidine_TilS_C"/>
    <property type="match status" value="1"/>
</dbReference>
<evidence type="ECO:0000256" key="8">
    <source>
        <dbReference type="HAMAP-Rule" id="MF_01161"/>
    </source>
</evidence>
<evidence type="ECO:0000313" key="10">
    <source>
        <dbReference type="EMBL" id="SFO21846.1"/>
    </source>
</evidence>
<dbReference type="Proteomes" id="UP000199564">
    <property type="component" value="Unassembled WGS sequence"/>
</dbReference>
<organism evidence="10 11">
    <name type="scientific">Algoriphagus ornithinivorans</name>
    <dbReference type="NCBI Taxonomy" id="226506"/>
    <lineage>
        <taxon>Bacteria</taxon>
        <taxon>Pseudomonadati</taxon>
        <taxon>Bacteroidota</taxon>
        <taxon>Cytophagia</taxon>
        <taxon>Cytophagales</taxon>
        <taxon>Cyclobacteriaceae</taxon>
        <taxon>Algoriphagus</taxon>
    </lineage>
</organism>
<dbReference type="SUPFAM" id="SSF56037">
    <property type="entry name" value="PheT/TilS domain"/>
    <property type="match status" value="1"/>
</dbReference>
<evidence type="ECO:0000256" key="4">
    <source>
        <dbReference type="ARBA" id="ARBA00022694"/>
    </source>
</evidence>
<dbReference type="SMART" id="SM00977">
    <property type="entry name" value="TilS_C"/>
    <property type="match status" value="1"/>
</dbReference>
<keyword evidence="11" id="KW-1185">Reference proteome</keyword>
<accession>A0A1I5FE05</accession>
<evidence type="ECO:0000313" key="11">
    <source>
        <dbReference type="Proteomes" id="UP000199564"/>
    </source>
</evidence>
<gene>
    <name evidence="8" type="primary">tilS</name>
    <name evidence="10" type="ORF">SAMN04488519_104340</name>
</gene>
<dbReference type="STRING" id="226506.SAMN04488519_104340"/>
<dbReference type="HAMAP" id="MF_01161">
    <property type="entry name" value="tRNA_Ile_lys_synt"/>
    <property type="match status" value="1"/>
</dbReference>
<evidence type="ECO:0000256" key="3">
    <source>
        <dbReference type="ARBA" id="ARBA00022598"/>
    </source>
</evidence>
<proteinExistence type="inferred from homology"/>
<dbReference type="PANTHER" id="PTHR43033:SF1">
    <property type="entry name" value="TRNA(ILE)-LYSIDINE SYNTHASE-RELATED"/>
    <property type="match status" value="1"/>
</dbReference>
<feature type="binding site" evidence="8">
    <location>
        <begin position="26"/>
        <end position="31"/>
    </location>
    <ligand>
        <name>ATP</name>
        <dbReference type="ChEBI" id="CHEBI:30616"/>
    </ligand>
</feature>
<keyword evidence="4 8" id="KW-0819">tRNA processing</keyword>
<sequence>MITAFKEHIRQKSLLDENFSYLFACSGGIDSMVLGDLLLKSNIQFEVAHVNFGLRSHESDEDEEFVKKWAEKNQLHLHTHHADAMAVAEEKKISIQMAAREIRYAWFEKLNTERKLSGIILAHQEDDQLETIFLNLLRGTGMEGIQGMADRKGLLIRPLLPFSRAEIENHAKEKGISWREDSSNLKTDYKRNKLRLEALPALYEVASDARKNILGSFVRLKDSARAFNHLFENWKKDQIRVDGDYQFLPFHAIQNTPGAVSLVFHWLKPFGFNSDQAEGIVDACSNPQAGKIFETGAYQASIDREEVILSPKHQNFDPIEINRDDIGLTIEEDRYELIKMDTGSRMDTLRENAMLDFEKLDFPLEIRSWELGDRFIPLGMKNSKKISDFLIDLKVSLAEKSKVKVLISNGKIAWVIGYRIADWAKCDASTRKIYYIKHLS</sequence>
<evidence type="ECO:0000256" key="5">
    <source>
        <dbReference type="ARBA" id="ARBA00022741"/>
    </source>
</evidence>
<evidence type="ECO:0000256" key="1">
    <source>
        <dbReference type="ARBA" id="ARBA00004496"/>
    </source>
</evidence>
<keyword evidence="2 8" id="KW-0963">Cytoplasm</keyword>
<evidence type="ECO:0000256" key="6">
    <source>
        <dbReference type="ARBA" id="ARBA00022840"/>
    </source>
</evidence>
<reference evidence="11" key="1">
    <citation type="submission" date="2016-10" db="EMBL/GenBank/DDBJ databases">
        <authorList>
            <person name="Varghese N."/>
            <person name="Submissions S."/>
        </authorList>
    </citation>
    <scope>NUCLEOTIDE SEQUENCE [LARGE SCALE GENOMIC DNA]</scope>
    <source>
        <strain evidence="11">DSM 15282</strain>
    </source>
</reference>
<dbReference type="GO" id="GO:0006400">
    <property type="term" value="P:tRNA modification"/>
    <property type="evidence" value="ECO:0007669"/>
    <property type="project" value="UniProtKB-UniRule"/>
</dbReference>
<dbReference type="InterPro" id="IPR014729">
    <property type="entry name" value="Rossmann-like_a/b/a_fold"/>
</dbReference>
<dbReference type="NCBIfam" id="TIGR02432">
    <property type="entry name" value="lysidine_TilS_N"/>
    <property type="match status" value="1"/>
</dbReference>
<dbReference type="GO" id="GO:0032267">
    <property type="term" value="F:tRNA(Ile)-lysidine synthase activity"/>
    <property type="evidence" value="ECO:0007669"/>
    <property type="project" value="UniProtKB-EC"/>
</dbReference>
<evidence type="ECO:0000259" key="9">
    <source>
        <dbReference type="SMART" id="SM00977"/>
    </source>
</evidence>